<evidence type="ECO:0000313" key="5">
    <source>
        <dbReference type="EMBL" id="UNY99907.1"/>
    </source>
</evidence>
<feature type="domain" description="HTH araC/xylS-type" evidence="4">
    <location>
        <begin position="165"/>
        <end position="262"/>
    </location>
</feature>
<evidence type="ECO:0000256" key="2">
    <source>
        <dbReference type="ARBA" id="ARBA00023125"/>
    </source>
</evidence>
<dbReference type="InterPro" id="IPR018060">
    <property type="entry name" value="HTH_AraC"/>
</dbReference>
<reference evidence="5 6" key="1">
    <citation type="journal article" date="2018" name="Int. J. Syst. Evol. Microbiol.">
        <title>Zhouia spongiae sp. nov., isolated from a marine sponge.</title>
        <authorList>
            <person name="Zhuang L."/>
            <person name="Lin B."/>
            <person name="Qin F."/>
            <person name="Luo L."/>
        </authorList>
    </citation>
    <scope>NUCLEOTIDE SEQUENCE [LARGE SCALE GENOMIC DNA]</scope>
    <source>
        <strain evidence="5 6">HN-Y44</strain>
    </source>
</reference>
<sequence length="265" mass="30132">MNIDYKTNIKIDYGFEVNELRPVTTYSEDVQNAKCAHAHAHPRAQIISCDSGVMEVVTTNNIWMVNSLQGVWIPGNEEHQVYFPNNVKVITAFIDESKLSGLPRDSFAFETTSFLSSLLEKIISFSNPDKLDRQQERVVEVFLDELSALRPGTTFLPTSRDKRIRIVLDALTNDVSDKHTIDHYAGMAFISPRTLSRLFHKELGMSFGDWKMRLKLMEAIRLLGENKSVKEIAFELGYENVSSFIAVFKKHLGKTPANYLVKQGQ</sequence>
<dbReference type="Pfam" id="PF12833">
    <property type="entry name" value="HTH_18"/>
    <property type="match status" value="1"/>
</dbReference>
<dbReference type="SMART" id="SM00342">
    <property type="entry name" value="HTH_ARAC"/>
    <property type="match status" value="1"/>
</dbReference>
<accession>A0ABY3YPZ2</accession>
<keyword evidence="1" id="KW-0805">Transcription regulation</keyword>
<dbReference type="InterPro" id="IPR018062">
    <property type="entry name" value="HTH_AraC-typ_CS"/>
</dbReference>
<dbReference type="PROSITE" id="PS00041">
    <property type="entry name" value="HTH_ARAC_FAMILY_1"/>
    <property type="match status" value="1"/>
</dbReference>
<proteinExistence type="predicted"/>
<evidence type="ECO:0000256" key="3">
    <source>
        <dbReference type="ARBA" id="ARBA00023163"/>
    </source>
</evidence>
<dbReference type="PANTHER" id="PTHR11019:SF199">
    <property type="entry name" value="HTH-TYPE TRANSCRIPTIONAL REGULATOR NIMR"/>
    <property type="match status" value="1"/>
</dbReference>
<dbReference type="PANTHER" id="PTHR11019">
    <property type="entry name" value="HTH-TYPE TRANSCRIPTIONAL REGULATOR NIMR"/>
    <property type="match status" value="1"/>
</dbReference>
<dbReference type="Gene3D" id="1.10.10.60">
    <property type="entry name" value="Homeodomain-like"/>
    <property type="match status" value="1"/>
</dbReference>
<name>A0ABY3YPZ2_9FLAO</name>
<dbReference type="Proteomes" id="UP000829476">
    <property type="component" value="Chromosome"/>
</dbReference>
<dbReference type="SUPFAM" id="SSF46689">
    <property type="entry name" value="Homeodomain-like"/>
    <property type="match status" value="1"/>
</dbReference>
<keyword evidence="2" id="KW-0238">DNA-binding</keyword>
<dbReference type="PROSITE" id="PS01124">
    <property type="entry name" value="HTH_ARAC_FAMILY_2"/>
    <property type="match status" value="1"/>
</dbReference>
<dbReference type="CDD" id="cd06124">
    <property type="entry name" value="cupin_NimR-like_N"/>
    <property type="match status" value="1"/>
</dbReference>
<organism evidence="5 6">
    <name type="scientific">Zhouia spongiae</name>
    <dbReference type="NCBI Taxonomy" id="2202721"/>
    <lineage>
        <taxon>Bacteria</taxon>
        <taxon>Pseudomonadati</taxon>
        <taxon>Bacteroidota</taxon>
        <taxon>Flavobacteriia</taxon>
        <taxon>Flavobacteriales</taxon>
        <taxon>Flavobacteriaceae</taxon>
        <taxon>Zhouia</taxon>
    </lineage>
</organism>
<dbReference type="SUPFAM" id="SSF51182">
    <property type="entry name" value="RmlC-like cupins"/>
    <property type="match status" value="1"/>
</dbReference>
<dbReference type="PRINTS" id="PR00032">
    <property type="entry name" value="HTHARAC"/>
</dbReference>
<evidence type="ECO:0000259" key="4">
    <source>
        <dbReference type="PROSITE" id="PS01124"/>
    </source>
</evidence>
<keyword evidence="6" id="KW-1185">Reference proteome</keyword>
<gene>
    <name evidence="5" type="ORF">MQE36_06040</name>
</gene>
<evidence type="ECO:0000313" key="6">
    <source>
        <dbReference type="Proteomes" id="UP000829476"/>
    </source>
</evidence>
<dbReference type="EMBL" id="CP094326">
    <property type="protein sequence ID" value="UNY99907.1"/>
    <property type="molecule type" value="Genomic_DNA"/>
</dbReference>
<dbReference type="RefSeq" id="WP_242938276.1">
    <property type="nucleotide sequence ID" value="NZ_CP094326.1"/>
</dbReference>
<evidence type="ECO:0000256" key="1">
    <source>
        <dbReference type="ARBA" id="ARBA00023015"/>
    </source>
</evidence>
<dbReference type="InterPro" id="IPR009057">
    <property type="entry name" value="Homeodomain-like_sf"/>
</dbReference>
<keyword evidence="3" id="KW-0804">Transcription</keyword>
<dbReference type="InterPro" id="IPR011051">
    <property type="entry name" value="RmlC_Cupin_sf"/>
</dbReference>
<dbReference type="InterPro" id="IPR020449">
    <property type="entry name" value="Tscrpt_reg_AraC-type_HTH"/>
</dbReference>
<protein>
    <submittedName>
        <fullName evidence="5">Helix-turn-helix transcriptional regulator</fullName>
    </submittedName>
</protein>